<dbReference type="AlphaFoldDB" id="R0LNA0"/>
<dbReference type="GO" id="GO:0060271">
    <property type="term" value="P:cilium assembly"/>
    <property type="evidence" value="ECO:0007669"/>
    <property type="project" value="TreeGrafter"/>
</dbReference>
<reference evidence="3" key="1">
    <citation type="journal article" date="2013" name="Nat. Genet.">
        <title>The duck genome and transcriptome provide insight into an avian influenza virus reservoir species.</title>
        <authorList>
            <person name="Huang Y."/>
            <person name="Li Y."/>
            <person name="Burt D.W."/>
            <person name="Chen H."/>
            <person name="Zhang Y."/>
            <person name="Qian W."/>
            <person name="Kim H."/>
            <person name="Gan S."/>
            <person name="Zhao Y."/>
            <person name="Li J."/>
            <person name="Yi K."/>
            <person name="Feng H."/>
            <person name="Zhu P."/>
            <person name="Li B."/>
            <person name="Liu Q."/>
            <person name="Fairley S."/>
            <person name="Magor K.E."/>
            <person name="Du Z."/>
            <person name="Hu X."/>
            <person name="Goodman L."/>
            <person name="Tafer H."/>
            <person name="Vignal A."/>
            <person name="Lee T."/>
            <person name="Kim K.W."/>
            <person name="Sheng Z."/>
            <person name="An Y."/>
            <person name="Searle S."/>
            <person name="Herrero J."/>
            <person name="Groenen M.A."/>
            <person name="Crooijmans R.P."/>
            <person name="Faraut T."/>
            <person name="Cai Q."/>
            <person name="Webster R.G."/>
            <person name="Aldridge J.R."/>
            <person name="Warren W.C."/>
            <person name="Bartschat S."/>
            <person name="Kehr S."/>
            <person name="Marz M."/>
            <person name="Stadler P.F."/>
            <person name="Smith J."/>
            <person name="Kraus R.H."/>
            <person name="Zhao Y."/>
            <person name="Ren L."/>
            <person name="Fei J."/>
            <person name="Morisson M."/>
            <person name="Kaiser P."/>
            <person name="Griffin D.K."/>
            <person name="Rao M."/>
            <person name="Pitel F."/>
            <person name="Wang J."/>
            <person name="Li N."/>
        </authorList>
    </citation>
    <scope>NUCLEOTIDE SEQUENCE [LARGE SCALE GENOMIC DNA]</scope>
</reference>
<gene>
    <name evidence="2" type="ORF">Anapl_02764</name>
</gene>
<dbReference type="GO" id="GO:0045931">
    <property type="term" value="P:positive regulation of mitotic cell cycle"/>
    <property type="evidence" value="ECO:0007669"/>
    <property type="project" value="TreeGrafter"/>
</dbReference>
<dbReference type="GO" id="GO:0007020">
    <property type="term" value="P:microtubule nucleation"/>
    <property type="evidence" value="ECO:0007669"/>
    <property type="project" value="TreeGrafter"/>
</dbReference>
<keyword evidence="1" id="KW-0175">Coiled coil</keyword>
<evidence type="ECO:0000256" key="1">
    <source>
        <dbReference type="SAM" id="Coils"/>
    </source>
</evidence>
<dbReference type="InterPro" id="IPR042481">
    <property type="entry name" value="CCDC57"/>
</dbReference>
<accession>R0LNA0</accession>
<evidence type="ECO:0000313" key="2">
    <source>
        <dbReference type="EMBL" id="EOB07194.1"/>
    </source>
</evidence>
<name>R0LNA0_ANAPL</name>
<dbReference type="GO" id="GO:0005814">
    <property type="term" value="C:centriole"/>
    <property type="evidence" value="ECO:0007669"/>
    <property type="project" value="TreeGrafter"/>
</dbReference>
<dbReference type="GO" id="GO:0005876">
    <property type="term" value="C:spindle microtubule"/>
    <property type="evidence" value="ECO:0007669"/>
    <property type="project" value="TreeGrafter"/>
</dbReference>
<evidence type="ECO:0000313" key="3">
    <source>
        <dbReference type="Proteomes" id="UP000296049"/>
    </source>
</evidence>
<sequence>MTANLNEGGEGEEEVLQKITQLIGGATPGSDDSHIGHQCEEYISLKHHMERKIQEVKGELACQKQAEAYLQKTGYRLHEVETLLSAMTVEKEQTVQASLLNYGIFSEGEKQTLQYDDKSYLRKDIPILEIQKLKEQNASLRAAVAQMRKEMESLDEQIQSSLPLTEQTITGLTTETLSLNPGSFCTDQVSVRTTLNNINVSSNNLGCIISPNTEKNRLDNLNCHRSAAGYSLRWAGRLLAFLGEPRTCRARFLQSVARYMNLKK</sequence>
<dbReference type="EMBL" id="KB742551">
    <property type="protein sequence ID" value="EOB07194.1"/>
    <property type="molecule type" value="Genomic_DNA"/>
</dbReference>
<protein>
    <submittedName>
        <fullName evidence="2">Coiled-coil domain-containing protein 57</fullName>
    </submittedName>
</protein>
<keyword evidence="3" id="KW-1185">Reference proteome</keyword>
<dbReference type="GO" id="GO:0007099">
    <property type="term" value="P:centriole replication"/>
    <property type="evidence" value="ECO:0007669"/>
    <property type="project" value="TreeGrafter"/>
</dbReference>
<dbReference type="Proteomes" id="UP000296049">
    <property type="component" value="Unassembled WGS sequence"/>
</dbReference>
<feature type="coiled-coil region" evidence="1">
    <location>
        <begin position="130"/>
        <end position="157"/>
    </location>
</feature>
<dbReference type="PANTHER" id="PTHR46725:SF1">
    <property type="entry name" value="COILED-COIL DOMAIN-CONTAINING PROTEIN 57"/>
    <property type="match status" value="1"/>
</dbReference>
<dbReference type="PANTHER" id="PTHR46725">
    <property type="entry name" value="COILED-COIL DOMAIN-CONTAINING PROTEIN 57"/>
    <property type="match status" value="1"/>
</dbReference>
<proteinExistence type="predicted"/>
<organism evidence="2 3">
    <name type="scientific">Anas platyrhynchos</name>
    <name type="common">Mallard</name>
    <name type="synonym">Anas boschas</name>
    <dbReference type="NCBI Taxonomy" id="8839"/>
    <lineage>
        <taxon>Eukaryota</taxon>
        <taxon>Metazoa</taxon>
        <taxon>Chordata</taxon>
        <taxon>Craniata</taxon>
        <taxon>Vertebrata</taxon>
        <taxon>Euteleostomi</taxon>
        <taxon>Archelosauria</taxon>
        <taxon>Archosauria</taxon>
        <taxon>Dinosauria</taxon>
        <taxon>Saurischia</taxon>
        <taxon>Theropoda</taxon>
        <taxon>Coelurosauria</taxon>
        <taxon>Aves</taxon>
        <taxon>Neognathae</taxon>
        <taxon>Galloanserae</taxon>
        <taxon>Anseriformes</taxon>
        <taxon>Anatidae</taxon>
        <taxon>Anatinae</taxon>
        <taxon>Anas</taxon>
    </lineage>
</organism>
<dbReference type="GO" id="GO:0034451">
    <property type="term" value="C:centriolar satellite"/>
    <property type="evidence" value="ECO:0007669"/>
    <property type="project" value="TreeGrafter"/>
</dbReference>